<organism evidence="1">
    <name type="scientific">Anguilla anguilla</name>
    <name type="common">European freshwater eel</name>
    <name type="synonym">Muraena anguilla</name>
    <dbReference type="NCBI Taxonomy" id="7936"/>
    <lineage>
        <taxon>Eukaryota</taxon>
        <taxon>Metazoa</taxon>
        <taxon>Chordata</taxon>
        <taxon>Craniata</taxon>
        <taxon>Vertebrata</taxon>
        <taxon>Euteleostomi</taxon>
        <taxon>Actinopterygii</taxon>
        <taxon>Neopterygii</taxon>
        <taxon>Teleostei</taxon>
        <taxon>Anguilliformes</taxon>
        <taxon>Anguillidae</taxon>
        <taxon>Anguilla</taxon>
    </lineage>
</organism>
<reference evidence="1" key="1">
    <citation type="submission" date="2014-11" db="EMBL/GenBank/DDBJ databases">
        <authorList>
            <person name="Amaro Gonzalez C."/>
        </authorList>
    </citation>
    <scope>NUCLEOTIDE SEQUENCE</scope>
</reference>
<dbReference type="AlphaFoldDB" id="A0A0E9T5V7"/>
<name>A0A0E9T5V7_ANGAN</name>
<proteinExistence type="predicted"/>
<accession>A0A0E9T5V7</accession>
<evidence type="ECO:0000313" key="1">
    <source>
        <dbReference type="EMBL" id="JAH48762.1"/>
    </source>
</evidence>
<dbReference type="EMBL" id="GBXM01059815">
    <property type="protein sequence ID" value="JAH48762.1"/>
    <property type="molecule type" value="Transcribed_RNA"/>
</dbReference>
<protein>
    <submittedName>
        <fullName evidence="1">Uncharacterized protein</fullName>
    </submittedName>
</protein>
<reference evidence="1" key="2">
    <citation type="journal article" date="2015" name="Fish Shellfish Immunol.">
        <title>Early steps in the European eel (Anguilla anguilla)-Vibrio vulnificus interaction in the gills: Role of the RtxA13 toxin.</title>
        <authorList>
            <person name="Callol A."/>
            <person name="Pajuelo D."/>
            <person name="Ebbesson L."/>
            <person name="Teles M."/>
            <person name="MacKenzie S."/>
            <person name="Amaro C."/>
        </authorList>
    </citation>
    <scope>NUCLEOTIDE SEQUENCE</scope>
</reference>
<sequence length="23" mass="2740">MVKLRRFKKDKSVAWYDNGGKNV</sequence>